<keyword evidence="8 15" id="KW-1133">Transmembrane helix</keyword>
<keyword evidence="12 15" id="KW-0472">Membrane</keyword>
<comment type="cofactor">
    <cofactor evidence="1 13">
        <name>heme</name>
        <dbReference type="ChEBI" id="CHEBI:30413"/>
    </cofactor>
</comment>
<gene>
    <name evidence="16" type="ORF">K490DRAFT_65594</name>
</gene>
<evidence type="ECO:0000256" key="2">
    <source>
        <dbReference type="ARBA" id="ARBA00004370"/>
    </source>
</evidence>
<dbReference type="AlphaFoldDB" id="A0A9P4HYV9"/>
<evidence type="ECO:0000256" key="12">
    <source>
        <dbReference type="ARBA" id="ARBA00023136"/>
    </source>
</evidence>
<dbReference type="GO" id="GO:0016020">
    <property type="term" value="C:membrane"/>
    <property type="evidence" value="ECO:0007669"/>
    <property type="project" value="UniProtKB-SubCell"/>
</dbReference>
<feature type="binding site" description="axial binding residue" evidence="13">
    <location>
        <position position="455"/>
    </location>
    <ligand>
        <name>heme</name>
        <dbReference type="ChEBI" id="CHEBI:30413"/>
    </ligand>
    <ligandPart>
        <name>Fe</name>
        <dbReference type="ChEBI" id="CHEBI:18248"/>
    </ligandPart>
</feature>
<dbReference type="InterPro" id="IPR036396">
    <property type="entry name" value="Cyt_P450_sf"/>
</dbReference>
<keyword evidence="11 14" id="KW-0503">Monooxygenase</keyword>
<dbReference type="Proteomes" id="UP000799776">
    <property type="component" value="Unassembled WGS sequence"/>
</dbReference>
<dbReference type="InterPro" id="IPR001128">
    <property type="entry name" value="Cyt_P450"/>
</dbReference>
<comment type="caution">
    <text evidence="16">The sequence shown here is derived from an EMBL/GenBank/DDBJ whole genome shotgun (WGS) entry which is preliminary data.</text>
</comment>
<evidence type="ECO:0000256" key="9">
    <source>
        <dbReference type="ARBA" id="ARBA00023002"/>
    </source>
</evidence>
<dbReference type="OrthoDB" id="1470350at2759"/>
<dbReference type="InterPro" id="IPR002401">
    <property type="entry name" value="Cyt_P450_E_grp-I"/>
</dbReference>
<evidence type="ECO:0000256" key="3">
    <source>
        <dbReference type="ARBA" id="ARBA00004685"/>
    </source>
</evidence>
<keyword evidence="7 13" id="KW-0479">Metal-binding</keyword>
<evidence type="ECO:0000256" key="14">
    <source>
        <dbReference type="RuleBase" id="RU000461"/>
    </source>
</evidence>
<reference evidence="16" key="1">
    <citation type="journal article" date="2020" name="Stud. Mycol.">
        <title>101 Dothideomycetes genomes: a test case for predicting lifestyles and emergence of pathogens.</title>
        <authorList>
            <person name="Haridas S."/>
            <person name="Albert R."/>
            <person name="Binder M."/>
            <person name="Bloem J."/>
            <person name="Labutti K."/>
            <person name="Salamov A."/>
            <person name="Andreopoulos B."/>
            <person name="Baker S."/>
            <person name="Barry K."/>
            <person name="Bills G."/>
            <person name="Bluhm B."/>
            <person name="Cannon C."/>
            <person name="Castanera R."/>
            <person name="Culley D."/>
            <person name="Daum C."/>
            <person name="Ezra D."/>
            <person name="Gonzalez J."/>
            <person name="Henrissat B."/>
            <person name="Kuo A."/>
            <person name="Liang C."/>
            <person name="Lipzen A."/>
            <person name="Lutzoni F."/>
            <person name="Magnuson J."/>
            <person name="Mondo S."/>
            <person name="Nolan M."/>
            <person name="Ohm R."/>
            <person name="Pangilinan J."/>
            <person name="Park H.-J."/>
            <person name="Ramirez L."/>
            <person name="Alfaro M."/>
            <person name="Sun H."/>
            <person name="Tritt A."/>
            <person name="Yoshinaga Y."/>
            <person name="Zwiers L.-H."/>
            <person name="Turgeon B."/>
            <person name="Goodwin S."/>
            <person name="Spatafora J."/>
            <person name="Crous P."/>
            <person name="Grigoriev I."/>
        </authorList>
    </citation>
    <scope>NUCLEOTIDE SEQUENCE</scope>
    <source>
        <strain evidence="16">CBS 121410</strain>
    </source>
</reference>
<evidence type="ECO:0000256" key="5">
    <source>
        <dbReference type="ARBA" id="ARBA00022617"/>
    </source>
</evidence>
<keyword evidence="5 13" id="KW-0349">Heme</keyword>
<comment type="subcellular location">
    <subcellularLocation>
        <location evidence="2">Membrane</location>
    </subcellularLocation>
</comment>
<dbReference type="GO" id="GO:0004497">
    <property type="term" value="F:monooxygenase activity"/>
    <property type="evidence" value="ECO:0007669"/>
    <property type="project" value="UniProtKB-KW"/>
</dbReference>
<dbReference type="GO" id="GO:0016705">
    <property type="term" value="F:oxidoreductase activity, acting on paired donors, with incorporation or reduction of molecular oxygen"/>
    <property type="evidence" value="ECO:0007669"/>
    <property type="project" value="InterPro"/>
</dbReference>
<accession>A0A9P4HYV9</accession>
<evidence type="ECO:0000313" key="17">
    <source>
        <dbReference type="Proteomes" id="UP000799776"/>
    </source>
</evidence>
<organism evidence="16 17">
    <name type="scientific">Saccharata proteae CBS 121410</name>
    <dbReference type="NCBI Taxonomy" id="1314787"/>
    <lineage>
        <taxon>Eukaryota</taxon>
        <taxon>Fungi</taxon>
        <taxon>Dikarya</taxon>
        <taxon>Ascomycota</taxon>
        <taxon>Pezizomycotina</taxon>
        <taxon>Dothideomycetes</taxon>
        <taxon>Dothideomycetes incertae sedis</taxon>
        <taxon>Botryosphaeriales</taxon>
        <taxon>Saccharataceae</taxon>
        <taxon>Saccharata</taxon>
    </lineage>
</organism>
<dbReference type="Pfam" id="PF00067">
    <property type="entry name" value="p450"/>
    <property type="match status" value="1"/>
</dbReference>
<dbReference type="GO" id="GO:0020037">
    <property type="term" value="F:heme binding"/>
    <property type="evidence" value="ECO:0007669"/>
    <property type="project" value="InterPro"/>
</dbReference>
<protein>
    <submittedName>
        <fullName evidence="16">Cytochrome P450</fullName>
    </submittedName>
</protein>
<evidence type="ECO:0000256" key="1">
    <source>
        <dbReference type="ARBA" id="ARBA00001971"/>
    </source>
</evidence>
<proteinExistence type="inferred from homology"/>
<evidence type="ECO:0000256" key="8">
    <source>
        <dbReference type="ARBA" id="ARBA00022989"/>
    </source>
</evidence>
<evidence type="ECO:0000313" key="16">
    <source>
        <dbReference type="EMBL" id="KAF2087755.1"/>
    </source>
</evidence>
<dbReference type="PANTHER" id="PTHR24305">
    <property type="entry name" value="CYTOCHROME P450"/>
    <property type="match status" value="1"/>
</dbReference>
<evidence type="ECO:0000256" key="7">
    <source>
        <dbReference type="ARBA" id="ARBA00022723"/>
    </source>
</evidence>
<dbReference type="PANTHER" id="PTHR24305:SF237">
    <property type="entry name" value="CYTOCHROME P450 MONOOXYGENASE ATNE-RELATED"/>
    <property type="match status" value="1"/>
</dbReference>
<keyword evidence="10 13" id="KW-0408">Iron</keyword>
<dbReference type="PROSITE" id="PS00086">
    <property type="entry name" value="CYTOCHROME_P450"/>
    <property type="match status" value="1"/>
</dbReference>
<dbReference type="SUPFAM" id="SSF48264">
    <property type="entry name" value="Cytochrome P450"/>
    <property type="match status" value="1"/>
</dbReference>
<dbReference type="Gene3D" id="1.10.630.10">
    <property type="entry name" value="Cytochrome P450"/>
    <property type="match status" value="1"/>
</dbReference>
<evidence type="ECO:0000256" key="15">
    <source>
        <dbReference type="SAM" id="Phobius"/>
    </source>
</evidence>
<comment type="similarity">
    <text evidence="4 14">Belongs to the cytochrome P450 family.</text>
</comment>
<evidence type="ECO:0000256" key="10">
    <source>
        <dbReference type="ARBA" id="ARBA00023004"/>
    </source>
</evidence>
<dbReference type="InterPro" id="IPR050121">
    <property type="entry name" value="Cytochrome_P450_monoxygenase"/>
</dbReference>
<feature type="transmembrane region" description="Helical" evidence="15">
    <location>
        <begin position="15"/>
        <end position="35"/>
    </location>
</feature>
<name>A0A9P4HYV9_9PEZI</name>
<keyword evidence="17" id="KW-1185">Reference proteome</keyword>
<dbReference type="EMBL" id="ML978719">
    <property type="protein sequence ID" value="KAF2087755.1"/>
    <property type="molecule type" value="Genomic_DNA"/>
</dbReference>
<comment type="pathway">
    <text evidence="3">Mycotoxin biosynthesis.</text>
</comment>
<dbReference type="PRINTS" id="PR00385">
    <property type="entry name" value="P450"/>
</dbReference>
<dbReference type="CDD" id="cd11061">
    <property type="entry name" value="CYP67-like"/>
    <property type="match status" value="1"/>
</dbReference>
<evidence type="ECO:0000256" key="6">
    <source>
        <dbReference type="ARBA" id="ARBA00022692"/>
    </source>
</evidence>
<sequence length="515" mass="56925">MAILASLQQVMPTSVGLLSLVASLTAVYFFLLSIYRLTLHPFAKYPGPFLAKISPFHAFTHAVKGDIHIDMYNCHQKYGDIVRYRPNSILVNTSEGFKDIYGHGKNIRKSDDYSAFPDNPGAYSTHSAINKIDHGRKRRILSQGLGDNALAQVEPTIINLVGKFCSLLTGSTEAGEWSKPVDMANIANYLTFDVMSDLVFGTSYEMLDRPDKHWITTDLESGGQRAGIIFQFPLFAYLKLDRIIFPRMSTRQTRFRRSCQTMANDRMSNPASASKRDVFGNVIAAVDPETGTGFPIQELWSESILLIVAGSDTSSTVLAALSFYLAKNPAIQRRAAEEVRGKFGGAGEIRTGAALSGCVFLRACLDEAMRMSPPVGGAMWRTVQKGGARVGGEGVGEGMDVGTGTYAVMHNETYFPDPFTYNPDRWIVSEKGNPKESVERARAVFAPFSIGPRGCVGKSLAYMTMMLAAARMLYEYDLRFADPKDGEKKEYELLDAFTSIKRGPMIEFCKIKRVE</sequence>
<keyword evidence="9 14" id="KW-0560">Oxidoreductase</keyword>
<evidence type="ECO:0000256" key="4">
    <source>
        <dbReference type="ARBA" id="ARBA00010617"/>
    </source>
</evidence>
<evidence type="ECO:0000256" key="13">
    <source>
        <dbReference type="PIRSR" id="PIRSR602401-1"/>
    </source>
</evidence>
<dbReference type="FunFam" id="1.10.630.10:FF:000063">
    <property type="entry name" value="Cytochrome P450 monooxygenase"/>
    <property type="match status" value="1"/>
</dbReference>
<dbReference type="InterPro" id="IPR017972">
    <property type="entry name" value="Cyt_P450_CS"/>
</dbReference>
<keyword evidence="6 15" id="KW-0812">Transmembrane</keyword>
<dbReference type="PRINTS" id="PR00463">
    <property type="entry name" value="EP450I"/>
</dbReference>
<dbReference type="GO" id="GO:1902181">
    <property type="term" value="P:verruculogen biosynthetic process"/>
    <property type="evidence" value="ECO:0007669"/>
    <property type="project" value="UniProtKB-ARBA"/>
</dbReference>
<evidence type="ECO:0000256" key="11">
    <source>
        <dbReference type="ARBA" id="ARBA00023033"/>
    </source>
</evidence>
<dbReference type="GO" id="GO:0005506">
    <property type="term" value="F:iron ion binding"/>
    <property type="evidence" value="ECO:0007669"/>
    <property type="project" value="InterPro"/>
</dbReference>